<accession>A0A8S1HNN3</accession>
<evidence type="ECO:0000313" key="4">
    <source>
        <dbReference type="Proteomes" id="UP000835052"/>
    </source>
</evidence>
<feature type="region of interest" description="Disordered" evidence="1">
    <location>
        <begin position="342"/>
        <end position="390"/>
    </location>
</feature>
<evidence type="ECO:0008006" key="5">
    <source>
        <dbReference type="Google" id="ProtNLM"/>
    </source>
</evidence>
<evidence type="ECO:0000256" key="1">
    <source>
        <dbReference type="SAM" id="MobiDB-lite"/>
    </source>
</evidence>
<feature type="compositionally biased region" description="Polar residues" evidence="1">
    <location>
        <begin position="366"/>
        <end position="381"/>
    </location>
</feature>
<feature type="chain" id="PRO_5035827962" description="Domain of unknown function DX domain-containing protein" evidence="2">
    <location>
        <begin position="18"/>
        <end position="689"/>
    </location>
</feature>
<evidence type="ECO:0000256" key="2">
    <source>
        <dbReference type="SAM" id="SignalP"/>
    </source>
</evidence>
<keyword evidence="4" id="KW-1185">Reference proteome</keyword>
<keyword evidence="2" id="KW-0732">Signal</keyword>
<proteinExistence type="predicted"/>
<gene>
    <name evidence="3" type="ORF">CAUJ_LOCUS11907</name>
</gene>
<feature type="region of interest" description="Disordered" evidence="1">
    <location>
        <begin position="403"/>
        <end position="426"/>
    </location>
</feature>
<comment type="caution">
    <text evidence="3">The sequence shown here is derived from an EMBL/GenBank/DDBJ whole genome shotgun (WGS) entry which is preliminary data.</text>
</comment>
<dbReference type="OrthoDB" id="10691421at2759"/>
<dbReference type="EMBL" id="CAJGYM010000064">
    <property type="protein sequence ID" value="CAD6195990.1"/>
    <property type="molecule type" value="Genomic_DNA"/>
</dbReference>
<reference evidence="3" key="1">
    <citation type="submission" date="2020-10" db="EMBL/GenBank/DDBJ databases">
        <authorList>
            <person name="Kikuchi T."/>
        </authorList>
    </citation>
    <scope>NUCLEOTIDE SEQUENCE</scope>
    <source>
        <strain evidence="3">NKZ352</strain>
    </source>
</reference>
<evidence type="ECO:0000313" key="3">
    <source>
        <dbReference type="EMBL" id="CAD6195990.1"/>
    </source>
</evidence>
<dbReference type="Proteomes" id="UP000835052">
    <property type="component" value="Unassembled WGS sequence"/>
</dbReference>
<name>A0A8S1HNN3_9PELO</name>
<organism evidence="3 4">
    <name type="scientific">Caenorhabditis auriculariae</name>
    <dbReference type="NCBI Taxonomy" id="2777116"/>
    <lineage>
        <taxon>Eukaryota</taxon>
        <taxon>Metazoa</taxon>
        <taxon>Ecdysozoa</taxon>
        <taxon>Nematoda</taxon>
        <taxon>Chromadorea</taxon>
        <taxon>Rhabditida</taxon>
        <taxon>Rhabditina</taxon>
        <taxon>Rhabditomorpha</taxon>
        <taxon>Rhabditoidea</taxon>
        <taxon>Rhabditidae</taxon>
        <taxon>Peloderinae</taxon>
        <taxon>Caenorhabditis</taxon>
    </lineage>
</organism>
<feature type="signal peptide" evidence="2">
    <location>
        <begin position="1"/>
        <end position="17"/>
    </location>
</feature>
<sequence>MKYVALWLMIATQIVVGGKDYSRGFQKWIGEADEEISAVEPSKECKTNADCGQNQYCEDVFTNNAYEEIRQRCFKVPTIFEKVTIREADKIGVKACSYTEYCDTPDVCYPLKHEVYDAETAKFLKGVCTKIPQATQDPEEVFGDGCETSEECTDDQFRPLQIFFVRDIQGICCKANFKCPGELNALPAQISATNEASCIEESVMQDTSEFGKVCCPMPYSYTLYWTTIETKKKLPRGYAETGAGSVCLDENTCNADEHCDESVNIFVGRGKKDNSAYEEEAIRFCYKVPIDDFTTYQENFKDVCRVDYLCDPPADYCHKLPLQSGAPEDIYKGFCAKRKNSTSTLAPEKEEPGISTRNDQDEESSAIDQESFTTPIKGSKSTSKDGDRTFDLVLSNPPPFHCSSLPLLRRSPAGNTTPRAHSRMNLRGEPSSCLPLYSYYLPFKRLEPSTTFVLPTTLPLFFESVKVPRDQLALEANIFVGKRLAAHTGQLQQHFISGKEREAKKLSRSSLLKIAARMAAVTQDQKEEFGDLCGNSQDCTADKFRSGKRGDAIAGCKKFNVTNGFLSHDAGICLRANVLCLSRMKATQPFYSANGTALCSKEVREFKNNDLGSICCPEPLSYSLYWTTVEYENKLPIDYEKDGVGKTCTDSRECRNEEFCDDAVNAFNGIGAKDKSGTNNQPLRYCYRS</sequence>
<protein>
    <recommendedName>
        <fullName evidence="5">Domain of unknown function DX domain-containing protein</fullName>
    </recommendedName>
</protein>
<dbReference type="AlphaFoldDB" id="A0A8S1HNN3"/>